<proteinExistence type="inferred from homology"/>
<dbReference type="InterPro" id="IPR000096">
    <property type="entry name" value="Serum_amyloid_A"/>
</dbReference>
<feature type="compositionally biased region" description="Basic and acidic residues" evidence="3">
    <location>
        <begin position="125"/>
        <end position="142"/>
    </location>
</feature>
<dbReference type="Gene3D" id="1.10.132.110">
    <property type="entry name" value="Serum amyloid A protein"/>
    <property type="match status" value="1"/>
</dbReference>
<dbReference type="GO" id="GO:0006953">
    <property type="term" value="P:acute-phase response"/>
    <property type="evidence" value="ECO:0007669"/>
    <property type="project" value="UniProtKB-UniRule"/>
</dbReference>
<name>A0A8J6DXJ2_GALPY</name>
<evidence type="ECO:0000313" key="5">
    <source>
        <dbReference type="EMBL" id="KAG8524274.1"/>
    </source>
</evidence>
<dbReference type="PANTHER" id="PTHR23424:SF29">
    <property type="entry name" value="SERUM AMYLOID A PROTEIN"/>
    <property type="match status" value="1"/>
</dbReference>
<evidence type="ECO:0000313" key="6">
    <source>
        <dbReference type="Proteomes" id="UP000700334"/>
    </source>
</evidence>
<keyword evidence="2" id="KW-0011">Acute phase</keyword>
<keyword evidence="6" id="KW-1185">Reference proteome</keyword>
<comment type="caution">
    <text evidence="5">The sequence shown here is derived from an EMBL/GenBank/DDBJ whole genome shotgun (WGS) entry which is preliminary data.</text>
</comment>
<feature type="signal peptide" evidence="4">
    <location>
        <begin position="1"/>
        <end position="18"/>
    </location>
</feature>
<evidence type="ECO:0000256" key="2">
    <source>
        <dbReference type="RuleBase" id="RU000539"/>
    </source>
</evidence>
<gene>
    <name evidence="5" type="ORF">J0S82_009563</name>
</gene>
<dbReference type="PRINTS" id="PR00306">
    <property type="entry name" value="SERUMAMYLOID"/>
</dbReference>
<comment type="function">
    <text evidence="2">Major acute phase reactant. Apolipoprotein of the HDL complex.</text>
</comment>
<feature type="chain" id="PRO_5035165894" description="Serum amyloid A protein" evidence="4">
    <location>
        <begin position="19"/>
        <end position="142"/>
    </location>
</feature>
<dbReference type="EMBL" id="JAGFMF010011390">
    <property type="protein sequence ID" value="KAG8524274.1"/>
    <property type="molecule type" value="Genomic_DNA"/>
</dbReference>
<dbReference type="PANTHER" id="PTHR23424">
    <property type="entry name" value="SERUM AMYLOID A"/>
    <property type="match status" value="1"/>
</dbReference>
<accession>A0A8J6DXJ2</accession>
<dbReference type="PIRSF" id="PIRSF002472">
    <property type="entry name" value="Serum_amyloid_A"/>
    <property type="match status" value="1"/>
</dbReference>
<dbReference type="Proteomes" id="UP000700334">
    <property type="component" value="Unassembled WGS sequence"/>
</dbReference>
<sequence length="142" mass="16266">MCHSWLCLICSRMKRATAIIFCSLVLSVSSQRWLEFLREAGQGTSDMWRAYSDMREANYKNSDKYFHARGNYEAAQRGPGGAWAAEVISDAREGSQRIIDFFKHGDSRHNIEDSRADQAANEWGRSGKDPNHYRPEGLPDKY</sequence>
<evidence type="ECO:0000256" key="3">
    <source>
        <dbReference type="SAM" id="MobiDB-lite"/>
    </source>
</evidence>
<dbReference type="GO" id="GO:0034364">
    <property type="term" value="C:high-density lipoprotein particle"/>
    <property type="evidence" value="ECO:0007669"/>
    <property type="project" value="UniProtKB-UniRule"/>
</dbReference>
<dbReference type="FunFam" id="1.10.132.110:FF:000001">
    <property type="entry name" value="Serum amyloid A protein"/>
    <property type="match status" value="1"/>
</dbReference>
<dbReference type="AlphaFoldDB" id="A0A8J6DXJ2"/>
<reference evidence="5" key="1">
    <citation type="journal article" date="2021" name="Evol. Appl.">
        <title>The genome of the Pyrenean desman and the effects of bottlenecks and inbreeding on the genomic landscape of an endangered species.</title>
        <authorList>
            <person name="Escoda L."/>
            <person name="Castresana J."/>
        </authorList>
    </citation>
    <scope>NUCLEOTIDE SEQUENCE</scope>
    <source>
        <strain evidence="5">IBE-C5619</strain>
    </source>
</reference>
<dbReference type="InterPro" id="IPR052464">
    <property type="entry name" value="Synovial_Prolif_Regulator"/>
</dbReference>
<dbReference type="SMART" id="SM00197">
    <property type="entry name" value="SAA"/>
    <property type="match status" value="1"/>
</dbReference>
<comment type="similarity">
    <text evidence="1 2">Belongs to the SAA family.</text>
</comment>
<evidence type="ECO:0000256" key="4">
    <source>
        <dbReference type="SAM" id="SignalP"/>
    </source>
</evidence>
<dbReference type="Pfam" id="PF00277">
    <property type="entry name" value="SAA"/>
    <property type="match status" value="1"/>
</dbReference>
<evidence type="ECO:0000256" key="1">
    <source>
        <dbReference type="ARBA" id="ARBA00007745"/>
    </source>
</evidence>
<protein>
    <recommendedName>
        <fullName evidence="2">Serum amyloid A protein</fullName>
    </recommendedName>
</protein>
<feature type="region of interest" description="Disordered" evidence="3">
    <location>
        <begin position="109"/>
        <end position="142"/>
    </location>
</feature>
<dbReference type="PROSITE" id="PS00992">
    <property type="entry name" value="SAA"/>
    <property type="match status" value="1"/>
</dbReference>
<keyword evidence="2" id="KW-0345">HDL</keyword>
<keyword evidence="4" id="KW-0732">Signal</keyword>
<organism evidence="5 6">
    <name type="scientific">Galemys pyrenaicus</name>
    <name type="common">Iberian desman</name>
    <name type="synonym">Pyrenean desman</name>
    <dbReference type="NCBI Taxonomy" id="202257"/>
    <lineage>
        <taxon>Eukaryota</taxon>
        <taxon>Metazoa</taxon>
        <taxon>Chordata</taxon>
        <taxon>Craniata</taxon>
        <taxon>Vertebrata</taxon>
        <taxon>Euteleostomi</taxon>
        <taxon>Mammalia</taxon>
        <taxon>Eutheria</taxon>
        <taxon>Laurasiatheria</taxon>
        <taxon>Eulipotyphla</taxon>
        <taxon>Talpidae</taxon>
        <taxon>Galemys</taxon>
    </lineage>
</organism>
<dbReference type="OrthoDB" id="6112826at2759"/>